<keyword evidence="3" id="KW-0378">Hydrolase</keyword>
<reference evidence="6 7" key="1">
    <citation type="submission" date="2019-03" db="EMBL/GenBank/DDBJ databases">
        <title>Genomic Encyclopedia of Type Strains, Phase III (KMG-III): the genomes of soil and plant-associated and newly described type strains.</title>
        <authorList>
            <person name="Whitman W."/>
        </authorList>
    </citation>
    <scope>NUCLEOTIDE SEQUENCE [LARGE SCALE GENOMIC DNA]</scope>
    <source>
        <strain evidence="6 7">CECT 8283</strain>
    </source>
</reference>
<evidence type="ECO:0000256" key="2">
    <source>
        <dbReference type="ARBA" id="ARBA00022737"/>
    </source>
</evidence>
<gene>
    <name evidence="6" type="ORF">DFQ07_1848</name>
</gene>
<evidence type="ECO:0000256" key="4">
    <source>
        <dbReference type="ARBA" id="ARBA00022803"/>
    </source>
</evidence>
<dbReference type="Pfam" id="PF07719">
    <property type="entry name" value="TPR_2"/>
    <property type="match status" value="1"/>
</dbReference>
<dbReference type="InterPro" id="IPR000801">
    <property type="entry name" value="Esterase-like"/>
</dbReference>
<protein>
    <submittedName>
        <fullName evidence="6">Uncharacterized protein</fullName>
    </submittedName>
</protein>
<dbReference type="InterPro" id="IPR029058">
    <property type="entry name" value="AB_hydrolase_fold"/>
</dbReference>
<organism evidence="6 7">
    <name type="scientific">Tenacibaculum caenipelagi</name>
    <dbReference type="NCBI Taxonomy" id="1325435"/>
    <lineage>
        <taxon>Bacteria</taxon>
        <taxon>Pseudomonadati</taxon>
        <taxon>Bacteroidota</taxon>
        <taxon>Flavobacteriia</taxon>
        <taxon>Flavobacteriales</taxon>
        <taxon>Flavobacteriaceae</taxon>
        <taxon>Tenacibaculum</taxon>
    </lineage>
</organism>
<dbReference type="PROSITE" id="PS50005">
    <property type="entry name" value="TPR"/>
    <property type="match status" value="1"/>
</dbReference>
<dbReference type="InterPro" id="IPR013105">
    <property type="entry name" value="TPR_2"/>
</dbReference>
<feature type="repeat" description="TPR" evidence="5">
    <location>
        <begin position="349"/>
        <end position="382"/>
    </location>
</feature>
<sequence>MKILFTILLITIFSNLSYGQSNKDIIIGKRFAIKSEILNSDREISIYLPNSYNNNDYVNYPVLYILDGRKFFHPFTGAVSQMSSDASPQIPEMIVVGITSLDRVKDSSPTKSMIGYSGKEEKGLEVSGGANDFIKFIEKELIPYIDSTYRTNNYRIFSGYSFTGLPILHALFTKPELFNSYLVIDFSAWWDNEVSLKNLEKFFKEYNGTYKDVYIATVDRVENTVYPEKANLTWRFIQKFEQLHPYNIGLGYKKYGYKEENHHTMPLVSFMDGMKYLFRGHMINYDEMYTNPTLIKKRFDKLSDRLGYKVFLREELVNYYGYQFLYTLKDLGKAFFYFKYNTENYPSSSNAWDSLAEFYMLKGDKEKAIEYYEKALELNTKNTGIKKRLEELKN</sequence>
<evidence type="ECO:0000256" key="3">
    <source>
        <dbReference type="ARBA" id="ARBA00022801"/>
    </source>
</evidence>
<comment type="caution">
    <text evidence="6">The sequence shown here is derived from an EMBL/GenBank/DDBJ whole genome shotgun (WGS) entry which is preliminary data.</text>
</comment>
<dbReference type="Pfam" id="PF00756">
    <property type="entry name" value="Esterase"/>
    <property type="match status" value="1"/>
</dbReference>
<dbReference type="InterPro" id="IPR052558">
    <property type="entry name" value="Siderophore_Hydrolase_D"/>
</dbReference>
<keyword evidence="7" id="KW-1185">Reference proteome</keyword>
<comment type="similarity">
    <text evidence="1">Belongs to the esterase D family.</text>
</comment>
<dbReference type="SMART" id="SM00028">
    <property type="entry name" value="TPR"/>
    <property type="match status" value="1"/>
</dbReference>
<dbReference type="EMBL" id="SNYH01000004">
    <property type="protein sequence ID" value="TDQ25427.1"/>
    <property type="molecule type" value="Genomic_DNA"/>
</dbReference>
<keyword evidence="2" id="KW-0677">Repeat</keyword>
<dbReference type="AlphaFoldDB" id="A0A4R6TGS4"/>
<dbReference type="PROSITE" id="PS50293">
    <property type="entry name" value="TPR_REGION"/>
    <property type="match status" value="1"/>
</dbReference>
<dbReference type="GO" id="GO:0016788">
    <property type="term" value="F:hydrolase activity, acting on ester bonds"/>
    <property type="evidence" value="ECO:0007669"/>
    <property type="project" value="TreeGrafter"/>
</dbReference>
<dbReference type="Gene3D" id="1.25.40.10">
    <property type="entry name" value="Tetratricopeptide repeat domain"/>
    <property type="match status" value="1"/>
</dbReference>
<evidence type="ECO:0000256" key="1">
    <source>
        <dbReference type="ARBA" id="ARBA00005622"/>
    </source>
</evidence>
<accession>A0A4R6TGS4</accession>
<evidence type="ECO:0000256" key="5">
    <source>
        <dbReference type="PROSITE-ProRule" id="PRU00339"/>
    </source>
</evidence>
<dbReference type="PANTHER" id="PTHR40841">
    <property type="entry name" value="SIDEROPHORE TRIACETYLFUSARININE C ESTERASE"/>
    <property type="match status" value="1"/>
</dbReference>
<dbReference type="PANTHER" id="PTHR40841:SF2">
    <property type="entry name" value="SIDEROPHORE-DEGRADING ESTERASE (EUROFUNG)"/>
    <property type="match status" value="1"/>
</dbReference>
<dbReference type="OrthoDB" id="9784036at2"/>
<evidence type="ECO:0000313" key="6">
    <source>
        <dbReference type="EMBL" id="TDQ25427.1"/>
    </source>
</evidence>
<dbReference type="Proteomes" id="UP000295390">
    <property type="component" value="Unassembled WGS sequence"/>
</dbReference>
<dbReference type="InterPro" id="IPR011990">
    <property type="entry name" value="TPR-like_helical_dom_sf"/>
</dbReference>
<dbReference type="SUPFAM" id="SSF48452">
    <property type="entry name" value="TPR-like"/>
    <property type="match status" value="1"/>
</dbReference>
<name>A0A4R6TGS4_9FLAO</name>
<proteinExistence type="inferred from homology"/>
<dbReference type="InterPro" id="IPR019734">
    <property type="entry name" value="TPR_rpt"/>
</dbReference>
<evidence type="ECO:0000313" key="7">
    <source>
        <dbReference type="Proteomes" id="UP000295390"/>
    </source>
</evidence>
<dbReference type="SUPFAM" id="SSF53474">
    <property type="entry name" value="alpha/beta-Hydrolases"/>
    <property type="match status" value="1"/>
</dbReference>
<dbReference type="Gene3D" id="3.40.50.1820">
    <property type="entry name" value="alpha/beta hydrolase"/>
    <property type="match status" value="1"/>
</dbReference>
<keyword evidence="4 5" id="KW-0802">TPR repeat</keyword>